<comment type="caution">
    <text evidence="3">The sequence shown here is derived from an EMBL/GenBank/DDBJ whole genome shotgun (WGS) entry which is preliminary data.</text>
</comment>
<evidence type="ECO:0000313" key="4">
    <source>
        <dbReference type="Proteomes" id="UP000799536"/>
    </source>
</evidence>
<keyword evidence="2" id="KW-1133">Transmembrane helix</keyword>
<feature type="compositionally biased region" description="Polar residues" evidence="1">
    <location>
        <begin position="1"/>
        <end position="15"/>
    </location>
</feature>
<feature type="transmembrane region" description="Helical" evidence="2">
    <location>
        <begin position="1336"/>
        <end position="1358"/>
    </location>
</feature>
<feature type="region of interest" description="Disordered" evidence="1">
    <location>
        <begin position="750"/>
        <end position="795"/>
    </location>
</feature>
<feature type="compositionally biased region" description="Basic and acidic residues" evidence="1">
    <location>
        <begin position="871"/>
        <end position="884"/>
    </location>
</feature>
<gene>
    <name evidence="3" type="ORF">GQ43DRAFT_3702</name>
</gene>
<feature type="compositionally biased region" description="Polar residues" evidence="1">
    <location>
        <begin position="760"/>
        <end position="786"/>
    </location>
</feature>
<feature type="region of interest" description="Disordered" evidence="1">
    <location>
        <begin position="655"/>
        <end position="679"/>
    </location>
</feature>
<keyword evidence="4" id="KW-1185">Reference proteome</keyword>
<feature type="compositionally biased region" description="Polar residues" evidence="1">
    <location>
        <begin position="969"/>
        <end position="983"/>
    </location>
</feature>
<feature type="compositionally biased region" description="Basic and acidic residues" evidence="1">
    <location>
        <begin position="1123"/>
        <end position="1132"/>
    </location>
</feature>
<feature type="region of interest" description="Disordered" evidence="1">
    <location>
        <begin position="871"/>
        <end position="923"/>
    </location>
</feature>
<feature type="compositionally biased region" description="Polar residues" evidence="1">
    <location>
        <begin position="1106"/>
        <end position="1122"/>
    </location>
</feature>
<proteinExistence type="predicted"/>
<feature type="region of interest" description="Disordered" evidence="1">
    <location>
        <begin position="123"/>
        <end position="175"/>
    </location>
</feature>
<feature type="region of interest" description="Disordered" evidence="1">
    <location>
        <begin position="1080"/>
        <end position="1134"/>
    </location>
</feature>
<feature type="transmembrane region" description="Helical" evidence="2">
    <location>
        <begin position="1291"/>
        <end position="1315"/>
    </location>
</feature>
<organism evidence="3 4">
    <name type="scientific">Delitschia confertaspora ATCC 74209</name>
    <dbReference type="NCBI Taxonomy" id="1513339"/>
    <lineage>
        <taxon>Eukaryota</taxon>
        <taxon>Fungi</taxon>
        <taxon>Dikarya</taxon>
        <taxon>Ascomycota</taxon>
        <taxon>Pezizomycotina</taxon>
        <taxon>Dothideomycetes</taxon>
        <taxon>Pleosporomycetidae</taxon>
        <taxon>Pleosporales</taxon>
        <taxon>Delitschiaceae</taxon>
        <taxon>Delitschia</taxon>
    </lineage>
</organism>
<sequence length="1362" mass="147446">MRSRPTSSVNMVDQDQPSHSRRISPRHSVVSEPVGPLHSAHHSFSSTSSRSPLQPLSLHEYRKQQNTPTSLAATPPGKTLRRKAAASTLNSLEHVSSAYKTRASVSRSSYCLLHPSQSAPRLSAYQQLPPSPPFQEDTEDHSLPSRSQSAEPRSSRGHDSHDPSTSQAEGFYRDFNPTQKVSSWKSIKRLPKPQVSPSLSHHVFRQSNGQSRSIASPIPALRHLSPVQTCLSTGNPPPTGEQATPSSFSLTQFPQPSHLTDLSFSPPNEHGSVIVPRVNISFTSTAPVTPPATPAVVHYRGTSFDVVNPHASLLLHNIETPTRDSNSPEYFVERSSEDPLFDTEMAPKRPLYGDFSQAYTSITRRADESPGTSQVTLPLPPDPVAQSRFSKYSSPQYEPELAVSPLTIRKPTESRFSLKQLTRNLTKRIAKTPDLNQHGQELDEIATSPIDGSGYHSERLHPLALGQSSRSAPLPSLIPADSVELGRGAEARISMSDGDLGIDPYYDMDSMYPSSSIYTGDGKGSYPPSLADKHRSNPYRLSHYVSDYKEEIAALDQHPFAEARRESRRASRPVTQEQFRSTGGAGDHTDTLSKVVGYYEGPSDGDQDLALMEEARELDYNRLGTNSGSFTGPARPQMVHASSGLSKFEFDFNEGDETGLSNSPVTSPSASETRALQHAHRRYPTIGRSPGAPPQQPPPAIDLIHQGAARRLAPSDVFSGASSYGDTRQLLHLSQPFSAVLESPTSANDALHMPQDRLEPSSSYSQPDGAQYLTPQGLQPSSSYSQPEVPHTPTTPREALDQAEQIFEEAGQAKEKDGIPSIWTRRSSGSNLLRSKSAIDDSIAMTDDAARRDGAALRASVGTAVETAISGDDRDWETLPRDNSPRMSLQDSTADYSDATDELPSFDSSSGCGGPAHDGDRQSAAFCCSPSPVATRIPFNSSPPFLKPPQSVTSPQSVRSPLSVRSVPNDGSSSPYYKSPRASTTVPLFQSRLSYRNHPDHYKPVPNIFAAGLSDRETQELLNSGPNDEILYDEGLSGTSNGSLGASMSGNPQTTSSMVAQRENTFEKFSVLGPKANLTGSPLGTGMHEVGSSVADLSSPGAGFESTPSRSQSRPSILVSSSKGKERADDRSPLSLKEMLASPEHQRTPSAQTMFPSHLTAYKAQGALSPDGADDRSISSRGSRGSLKAGLSLSRPGHSRPAVAHQTKLREMMLVSSNTTLSSTDTRFSRFMMNSSSEVASSTPTVARLHTQQSSAMFGRNLATENSPHLLCAERQLSPEMEREQLFKSKVVFACFCLLPPLLLLYHLGYADWIVMSWSKGELPGCHPRYKRVAKWTAGAATATVAILILAPVLAVHATGRL</sequence>
<feature type="compositionally biased region" description="Basic and acidic residues" evidence="1">
    <location>
        <begin position="153"/>
        <end position="162"/>
    </location>
</feature>
<evidence type="ECO:0000256" key="2">
    <source>
        <dbReference type="SAM" id="Phobius"/>
    </source>
</evidence>
<feature type="compositionally biased region" description="Polar residues" evidence="1">
    <location>
        <begin position="659"/>
        <end position="674"/>
    </location>
</feature>
<dbReference type="OrthoDB" id="5353066at2759"/>
<feature type="compositionally biased region" description="Low complexity" evidence="1">
    <location>
        <begin position="42"/>
        <end position="58"/>
    </location>
</feature>
<dbReference type="Proteomes" id="UP000799536">
    <property type="component" value="Unassembled WGS sequence"/>
</dbReference>
<protein>
    <submittedName>
        <fullName evidence="3">Uncharacterized protein</fullName>
    </submittedName>
</protein>
<feature type="compositionally biased region" description="Polar residues" evidence="1">
    <location>
        <begin position="885"/>
        <end position="895"/>
    </location>
</feature>
<evidence type="ECO:0000313" key="3">
    <source>
        <dbReference type="EMBL" id="KAF2206097.1"/>
    </source>
</evidence>
<accession>A0A9P4JYT9</accession>
<dbReference type="EMBL" id="ML993846">
    <property type="protein sequence ID" value="KAF2206097.1"/>
    <property type="molecule type" value="Genomic_DNA"/>
</dbReference>
<keyword evidence="2" id="KW-0812">Transmembrane</keyword>
<feature type="region of interest" description="Disordered" evidence="1">
    <location>
        <begin position="1"/>
        <end position="81"/>
    </location>
</feature>
<evidence type="ECO:0000256" key="1">
    <source>
        <dbReference type="SAM" id="MobiDB-lite"/>
    </source>
</evidence>
<feature type="region of interest" description="Disordered" evidence="1">
    <location>
        <begin position="1167"/>
        <end position="1203"/>
    </location>
</feature>
<reference evidence="3" key="1">
    <citation type="journal article" date="2020" name="Stud. Mycol.">
        <title>101 Dothideomycetes genomes: a test case for predicting lifestyles and emergence of pathogens.</title>
        <authorList>
            <person name="Haridas S."/>
            <person name="Albert R."/>
            <person name="Binder M."/>
            <person name="Bloem J."/>
            <person name="Labutti K."/>
            <person name="Salamov A."/>
            <person name="Andreopoulos B."/>
            <person name="Baker S."/>
            <person name="Barry K."/>
            <person name="Bills G."/>
            <person name="Bluhm B."/>
            <person name="Cannon C."/>
            <person name="Castanera R."/>
            <person name="Culley D."/>
            <person name="Daum C."/>
            <person name="Ezra D."/>
            <person name="Gonzalez J."/>
            <person name="Henrissat B."/>
            <person name="Kuo A."/>
            <person name="Liang C."/>
            <person name="Lipzen A."/>
            <person name="Lutzoni F."/>
            <person name="Magnuson J."/>
            <person name="Mondo S."/>
            <person name="Nolan M."/>
            <person name="Ohm R."/>
            <person name="Pangilinan J."/>
            <person name="Park H.-J."/>
            <person name="Ramirez L."/>
            <person name="Alfaro M."/>
            <person name="Sun H."/>
            <person name="Tritt A."/>
            <person name="Yoshinaga Y."/>
            <person name="Zwiers L.-H."/>
            <person name="Turgeon B."/>
            <person name="Goodwin S."/>
            <person name="Spatafora J."/>
            <person name="Crous P."/>
            <person name="Grigoriev I."/>
        </authorList>
    </citation>
    <scope>NUCLEOTIDE SEQUENCE</scope>
    <source>
        <strain evidence="3">ATCC 74209</strain>
    </source>
</reference>
<name>A0A9P4JYT9_9PLEO</name>
<feature type="region of interest" description="Disordered" evidence="1">
    <location>
        <begin position="562"/>
        <end position="592"/>
    </location>
</feature>
<feature type="region of interest" description="Disordered" evidence="1">
    <location>
        <begin position="939"/>
        <end position="983"/>
    </location>
</feature>
<keyword evidence="2" id="KW-0472">Membrane</keyword>
<feature type="compositionally biased region" description="Low complexity" evidence="1">
    <location>
        <begin position="954"/>
        <end position="968"/>
    </location>
</feature>